<feature type="compositionally biased region" description="Polar residues" evidence="5">
    <location>
        <begin position="607"/>
        <end position="617"/>
    </location>
</feature>
<feature type="compositionally biased region" description="Low complexity" evidence="5">
    <location>
        <begin position="465"/>
        <end position="484"/>
    </location>
</feature>
<name>A0ABQ7P034_BRACM</name>
<dbReference type="NCBIfam" id="TIGR01638">
    <property type="entry name" value="Atha_cystat_rel"/>
    <property type="match status" value="2"/>
</dbReference>
<feature type="region of interest" description="Disordered" evidence="5">
    <location>
        <begin position="428"/>
        <end position="484"/>
    </location>
</feature>
<dbReference type="InterPro" id="IPR013083">
    <property type="entry name" value="Znf_RING/FYVE/PHD"/>
</dbReference>
<evidence type="ECO:0000256" key="5">
    <source>
        <dbReference type="SAM" id="MobiDB-lite"/>
    </source>
</evidence>
<keyword evidence="6" id="KW-1133">Transmembrane helix</keyword>
<dbReference type="SMART" id="SM00744">
    <property type="entry name" value="RINGv"/>
    <property type="match status" value="1"/>
</dbReference>
<dbReference type="PANTHER" id="PTHR46158">
    <property type="entry name" value="OS02G0165000 PROTEIN"/>
    <property type="match status" value="1"/>
</dbReference>
<dbReference type="PROSITE" id="PS50089">
    <property type="entry name" value="ZF_RING_2"/>
    <property type="match status" value="1"/>
</dbReference>
<feature type="compositionally biased region" description="Acidic residues" evidence="5">
    <location>
        <begin position="72"/>
        <end position="87"/>
    </location>
</feature>
<dbReference type="Pfam" id="PF12906">
    <property type="entry name" value="RINGv"/>
    <property type="match status" value="1"/>
</dbReference>
<proteinExistence type="predicted"/>
<organism evidence="9 10">
    <name type="scientific">Brassica rapa subsp. trilocularis</name>
    <dbReference type="NCBI Taxonomy" id="1813537"/>
    <lineage>
        <taxon>Eukaryota</taxon>
        <taxon>Viridiplantae</taxon>
        <taxon>Streptophyta</taxon>
        <taxon>Embryophyta</taxon>
        <taxon>Tracheophyta</taxon>
        <taxon>Spermatophyta</taxon>
        <taxon>Magnoliopsida</taxon>
        <taxon>eudicotyledons</taxon>
        <taxon>Gunneridae</taxon>
        <taxon>Pentapetalae</taxon>
        <taxon>rosids</taxon>
        <taxon>malvids</taxon>
        <taxon>Brassicales</taxon>
        <taxon>Brassicaceae</taxon>
        <taxon>Brassiceae</taxon>
        <taxon>Brassica</taxon>
    </lineage>
</organism>
<feature type="domain" description="RING-CH-type" evidence="8">
    <location>
        <begin position="625"/>
        <end position="686"/>
    </location>
</feature>
<evidence type="ECO:0000313" key="10">
    <source>
        <dbReference type="Proteomes" id="UP000823674"/>
    </source>
</evidence>
<dbReference type="Proteomes" id="UP000823674">
    <property type="component" value="Chromosome A01"/>
</dbReference>
<dbReference type="EMBL" id="JADBGQ010000001">
    <property type="protein sequence ID" value="KAG5416463.1"/>
    <property type="molecule type" value="Genomic_DNA"/>
</dbReference>
<dbReference type="InterPro" id="IPR001841">
    <property type="entry name" value="Znf_RING"/>
</dbReference>
<dbReference type="PANTHER" id="PTHR46158:SF12">
    <property type="entry name" value="BNAANNG03170D PROTEIN"/>
    <property type="match status" value="1"/>
</dbReference>
<feature type="region of interest" description="Disordered" evidence="5">
    <location>
        <begin position="1"/>
        <end position="128"/>
    </location>
</feature>
<protein>
    <recommendedName>
        <fullName evidence="11">RING-CH-type domain-containing protein</fullName>
    </recommendedName>
</protein>
<gene>
    <name evidence="9" type="primary">A01p056680.1_BraROA</name>
    <name evidence="9" type="ORF">IGI04_004030</name>
</gene>
<feature type="transmembrane region" description="Helical" evidence="6">
    <location>
        <begin position="748"/>
        <end position="770"/>
    </location>
</feature>
<feature type="compositionally biased region" description="Basic and acidic residues" evidence="5">
    <location>
        <begin position="88"/>
        <end position="103"/>
    </location>
</feature>
<evidence type="ECO:0000256" key="6">
    <source>
        <dbReference type="SAM" id="Phobius"/>
    </source>
</evidence>
<feature type="region of interest" description="Disordered" evidence="5">
    <location>
        <begin position="604"/>
        <end position="625"/>
    </location>
</feature>
<evidence type="ECO:0000256" key="3">
    <source>
        <dbReference type="ARBA" id="ARBA00022833"/>
    </source>
</evidence>
<evidence type="ECO:0000256" key="2">
    <source>
        <dbReference type="ARBA" id="ARBA00022771"/>
    </source>
</evidence>
<dbReference type="Gene3D" id="3.30.40.10">
    <property type="entry name" value="Zinc/RING finger domain, C3HC4 (zinc finger)"/>
    <property type="match status" value="1"/>
</dbReference>
<feature type="compositionally biased region" description="Acidic residues" evidence="5">
    <location>
        <begin position="104"/>
        <end position="114"/>
    </location>
</feature>
<accession>A0ABQ7P034</accession>
<feature type="domain" description="RING-type" evidence="7">
    <location>
        <begin position="633"/>
        <end position="680"/>
    </location>
</feature>
<feature type="transmembrane region" description="Helical" evidence="6">
    <location>
        <begin position="800"/>
        <end position="822"/>
    </location>
</feature>
<evidence type="ECO:0000256" key="1">
    <source>
        <dbReference type="ARBA" id="ARBA00022723"/>
    </source>
</evidence>
<keyword evidence="3" id="KW-0862">Zinc</keyword>
<keyword evidence="1" id="KW-0479">Metal-binding</keyword>
<dbReference type="CDD" id="cd16495">
    <property type="entry name" value="RING_CH-C4HC3_MARCH"/>
    <property type="match status" value="1"/>
</dbReference>
<feature type="transmembrane region" description="Helical" evidence="6">
    <location>
        <begin position="717"/>
        <end position="736"/>
    </location>
</feature>
<evidence type="ECO:0000259" key="8">
    <source>
        <dbReference type="PROSITE" id="PS51292"/>
    </source>
</evidence>
<keyword evidence="6" id="KW-0812">Transmembrane</keyword>
<evidence type="ECO:0000313" key="9">
    <source>
        <dbReference type="EMBL" id="KAG5416463.1"/>
    </source>
</evidence>
<feature type="compositionally biased region" description="Polar residues" evidence="5">
    <location>
        <begin position="33"/>
        <end position="46"/>
    </location>
</feature>
<dbReference type="InterPro" id="IPR006525">
    <property type="entry name" value="Cystatin-related_pln"/>
</dbReference>
<evidence type="ECO:0008006" key="11">
    <source>
        <dbReference type="Google" id="ProtNLM"/>
    </source>
</evidence>
<dbReference type="InterPro" id="IPR011016">
    <property type="entry name" value="Znf_RING-CH"/>
</dbReference>
<feature type="compositionally biased region" description="Polar residues" evidence="5">
    <location>
        <begin position="449"/>
        <end position="458"/>
    </location>
</feature>
<feature type="compositionally biased region" description="Basic and acidic residues" evidence="5">
    <location>
        <begin position="115"/>
        <end position="124"/>
    </location>
</feature>
<sequence length="834" mass="92847">MKQQDQAAQQPEIAIIVGGSSSSSPPQKLLMSESIQRTSMITNVTNPMELGKETRPTATGMPKANGGSLLDSSDDVEEGGVGDVNEEQEGKCEESDASSREEGQEWEVDSFDDGFDYRPRRNLDPNDEIGQKMHRYRSSMYKSKGFDVDIDSYPGSVLYRQLFPIDLDEPFEYSGANGLTGREYMKSMVDLALERYNKIKGLTVTCESIVRSIIDLACGLKCYITFMARESSNGDLVEYQAKTDKRIWQKKTHVIFCRPTPDPKEEPMDGFFVDGEVYPGRLRYFSPVDLDNQLYPTGLTGRQYMENMVDVALNKYNEMKEGSKVTLESVVRANLSKVNGFKSYITFMAREIDNGDLVEYQAKVGIYADTRDGCAAAAAESYKLWLEHENRTDDITIIILQIKNLIGTMTMKQQDQAAQQPEIVIIVGGSSSSSPPQADHQVKEESTEDVSSSLQSGTHLDLSIPSRPKSSLKSTSSFKSVTTSSPRGILRNLSFKKKAVVAHPESERSSLLSPNLMETPKKTIITAGSTTSPYWKRCLSLPTRHASKLSPVPAEPPNLEKGEKEDCILLQKDSTYPSVTRSLSMPGRNIVIVRSISFDNHKAHVSSEANADQTSPVPTEETDEEIPEEEAVCRICLDVLEEGNTLKMECSCKGDLRLVHEACAIKWFSTKGTRTCDVCRQEVQNLPVTLLRVPTTNQTNNRRARGQQNMQTQTASAWQEFVVLVLISSVCYFFFLEQLLIRDLASKAVYIAGPFSLTLGFLASVFASVLAIREYIWTYAALEFALVGILVRLPAIYAILFAGILGFGIAVCLNSLYLYYFAWRVRVAQNSNPV</sequence>
<evidence type="ECO:0000259" key="7">
    <source>
        <dbReference type="PROSITE" id="PS50089"/>
    </source>
</evidence>
<comment type="caution">
    <text evidence="9">The sequence shown here is derived from an EMBL/GenBank/DDBJ whole genome shotgun (WGS) entry which is preliminary data.</text>
</comment>
<reference evidence="9 10" key="1">
    <citation type="submission" date="2021-03" db="EMBL/GenBank/DDBJ databases">
        <authorList>
            <person name="King G.J."/>
            <person name="Bancroft I."/>
            <person name="Baten A."/>
            <person name="Bloomfield J."/>
            <person name="Borpatragohain P."/>
            <person name="He Z."/>
            <person name="Irish N."/>
            <person name="Irwin J."/>
            <person name="Liu K."/>
            <person name="Mauleon R.P."/>
            <person name="Moore J."/>
            <person name="Morris R."/>
            <person name="Ostergaard L."/>
            <person name="Wang B."/>
            <person name="Wells R."/>
        </authorList>
    </citation>
    <scope>NUCLEOTIDE SEQUENCE [LARGE SCALE GENOMIC DNA]</scope>
    <source>
        <strain evidence="9">R-o-18</strain>
        <tissue evidence="9">Leaf</tissue>
    </source>
</reference>
<dbReference type="SUPFAM" id="SSF57850">
    <property type="entry name" value="RING/U-box"/>
    <property type="match status" value="1"/>
</dbReference>
<evidence type="ECO:0000256" key="4">
    <source>
        <dbReference type="PROSITE-ProRule" id="PRU00175"/>
    </source>
</evidence>
<keyword evidence="6" id="KW-0472">Membrane</keyword>
<keyword evidence="2 4" id="KW-0863">Zinc-finger</keyword>
<dbReference type="PROSITE" id="PS51292">
    <property type="entry name" value="ZF_RING_CH"/>
    <property type="match status" value="1"/>
</dbReference>
<keyword evidence="10" id="KW-1185">Reference proteome</keyword>